<dbReference type="GO" id="GO:0047472">
    <property type="term" value="F:3-carboxy-cis,cis-muconate cycloisomerase activity"/>
    <property type="evidence" value="ECO:0007669"/>
    <property type="project" value="UniProtKB-EC"/>
</dbReference>
<dbReference type="InterPro" id="IPR012789">
    <property type="entry name" value="Protocat_PcaB-like"/>
</dbReference>
<dbReference type="NCBIfam" id="NF004631">
    <property type="entry name" value="PRK05975.1"/>
    <property type="match status" value="1"/>
</dbReference>
<dbReference type="PRINTS" id="PR00149">
    <property type="entry name" value="FUMRATELYASE"/>
</dbReference>
<dbReference type="PROSITE" id="PS00163">
    <property type="entry name" value="FUMARATE_LYASES"/>
    <property type="match status" value="1"/>
</dbReference>
<name>A0ABY2Q5K3_9HYPH</name>
<feature type="domain" description="Fumarate lyase N-terminal" evidence="3">
    <location>
        <begin position="33"/>
        <end position="291"/>
    </location>
</feature>
<evidence type="ECO:0000313" key="5">
    <source>
        <dbReference type="Proteomes" id="UP000306441"/>
    </source>
</evidence>
<dbReference type="EC" id="5.5.1.2" evidence="2"/>
<gene>
    <name evidence="4" type="ORF">E6C48_14445</name>
</gene>
<dbReference type="Pfam" id="PF00206">
    <property type="entry name" value="Lyase_1"/>
    <property type="match status" value="1"/>
</dbReference>
<sequence>MTGASSRPFLAALVGDEKVEALFSNEVELAALLAVEAALADAEAKAGLIAVEAAARIGDVCRTFSPDRQRLAEGLARDGVVVPDLVRQLREAVGEPYAAAVHKGATSQDIVDTALMLRLKRVAGIVEKRLDALVAGLRDLAARDGAVPLMAHTRMQVALAFTAADKIETWRAPLARQAEELRRVGPSIFAIQLGGPIGTRSGFDGKGDAVAREMANALGLADAPCWHSERDRIARFAAWLSLTSGLLGKLGQDVALMVQSEVGEAEISGAGGSSSMPHKANPVSAEVLVALARFNAGLLGTLNQALVHENERSGAAWTLEWLVLPQMAIATAAGLTAARGLVKALRIRPSRAVDRYD</sequence>
<dbReference type="NCBIfam" id="TIGR02426">
    <property type="entry name" value="protocat_pcaB"/>
    <property type="match status" value="1"/>
</dbReference>
<dbReference type="InterPro" id="IPR008948">
    <property type="entry name" value="L-Aspartase-like"/>
</dbReference>
<dbReference type="SUPFAM" id="SSF48557">
    <property type="entry name" value="L-aspartase-like"/>
    <property type="match status" value="1"/>
</dbReference>
<dbReference type="PRINTS" id="PR00145">
    <property type="entry name" value="ARGSUCLYASE"/>
</dbReference>
<accession>A0ABY2Q5K3</accession>
<evidence type="ECO:0000313" key="4">
    <source>
        <dbReference type="EMBL" id="THF56344.1"/>
    </source>
</evidence>
<comment type="similarity">
    <text evidence="1">Belongs to the class-II fumarase/aspartase family.</text>
</comment>
<dbReference type="Gene3D" id="1.20.200.10">
    <property type="entry name" value="Fumarase/aspartase (Central domain)"/>
    <property type="match status" value="1"/>
</dbReference>
<dbReference type="InterPro" id="IPR022761">
    <property type="entry name" value="Fumarate_lyase_N"/>
</dbReference>
<dbReference type="PANTHER" id="PTHR43172:SF2">
    <property type="entry name" value="ADENYLOSUCCINATE LYASE C-TERMINAL DOMAIN-CONTAINING PROTEIN"/>
    <property type="match status" value="1"/>
</dbReference>
<dbReference type="PANTHER" id="PTHR43172">
    <property type="entry name" value="ADENYLOSUCCINATE LYASE"/>
    <property type="match status" value="1"/>
</dbReference>
<reference evidence="4 5" key="1">
    <citation type="submission" date="2019-04" db="EMBL/GenBank/DDBJ databases">
        <title>Mesorhizobium composti sp. nov., isolated from compost.</title>
        <authorList>
            <person name="Lin S.-Y."/>
            <person name="Hameed A."/>
            <person name="Hsieh Y.-T."/>
            <person name="Young C.-C."/>
        </authorList>
    </citation>
    <scope>NUCLEOTIDE SEQUENCE [LARGE SCALE GENOMIC DNA]</scope>
    <source>
        <strain evidence="4 5">CC-YTH430</strain>
    </source>
</reference>
<keyword evidence="5" id="KW-1185">Reference proteome</keyword>
<proteinExistence type="inferred from homology"/>
<dbReference type="EMBL" id="SSNY01000008">
    <property type="protein sequence ID" value="THF56344.1"/>
    <property type="molecule type" value="Genomic_DNA"/>
</dbReference>
<evidence type="ECO:0000256" key="1">
    <source>
        <dbReference type="ARBA" id="ARBA00034772"/>
    </source>
</evidence>
<dbReference type="InterPro" id="IPR020557">
    <property type="entry name" value="Fumarate_lyase_CS"/>
</dbReference>
<comment type="caution">
    <text evidence="4">The sequence shown here is derived from an EMBL/GenBank/DDBJ whole genome shotgun (WGS) entry which is preliminary data.</text>
</comment>
<keyword evidence="4" id="KW-0413">Isomerase</keyword>
<protein>
    <recommendedName>
        <fullName evidence="2">3-carboxy-cis,cis-muconate cycloisomerase</fullName>
        <ecNumber evidence="2">5.5.1.2</ecNumber>
    </recommendedName>
</protein>
<evidence type="ECO:0000256" key="2">
    <source>
        <dbReference type="NCBIfam" id="TIGR02426"/>
    </source>
</evidence>
<dbReference type="RefSeq" id="WP_136358393.1">
    <property type="nucleotide sequence ID" value="NZ_SSNY01000008.1"/>
</dbReference>
<dbReference type="Proteomes" id="UP000306441">
    <property type="component" value="Unassembled WGS sequence"/>
</dbReference>
<dbReference type="InterPro" id="IPR000362">
    <property type="entry name" value="Fumarate_lyase_fam"/>
</dbReference>
<evidence type="ECO:0000259" key="3">
    <source>
        <dbReference type="Pfam" id="PF00206"/>
    </source>
</evidence>
<organism evidence="4 5">
    <name type="scientific">Ollibium composti</name>
    <dbReference type="NCBI Taxonomy" id="2675109"/>
    <lineage>
        <taxon>Bacteria</taxon>
        <taxon>Pseudomonadati</taxon>
        <taxon>Pseudomonadota</taxon>
        <taxon>Alphaproteobacteria</taxon>
        <taxon>Hyphomicrobiales</taxon>
        <taxon>Phyllobacteriaceae</taxon>
        <taxon>Ollibium</taxon>
    </lineage>
</organism>